<evidence type="ECO:0000256" key="1">
    <source>
        <dbReference type="SAM" id="MobiDB-lite"/>
    </source>
</evidence>
<sequence>MRHGSVAKQGGASLLLLLALAGCSNGLIAPFGRKQALVAPDSITAARIAGQDVDVDVLQPEAGNVWPDEEPVRTTLMNPDSPGMRENVTTPALDRAARERGPSPQPRLPYTDERGPAVPPEQAPNPRAPAPGTRRPGGYPGSSGYVAPLPRDPAPTPTPDPLAQQPVSPPEPRVDGRVIPVPGGAPATTTGGTRNYQTYTQPGGGSGIAVPDGAGSTTLLTPGTSPQIVPAPR</sequence>
<reference evidence="2 3" key="1">
    <citation type="submission" date="2024-09" db="EMBL/GenBank/DDBJ databases">
        <authorList>
            <person name="Sun Q."/>
            <person name="Mori K."/>
        </authorList>
    </citation>
    <scope>NUCLEOTIDE SEQUENCE [LARGE SCALE GENOMIC DNA]</scope>
    <source>
        <strain evidence="2 3">TBRC 5777</strain>
    </source>
</reference>
<feature type="compositionally biased region" description="Low complexity" evidence="1">
    <location>
        <begin position="182"/>
        <end position="193"/>
    </location>
</feature>
<evidence type="ECO:0000313" key="3">
    <source>
        <dbReference type="Proteomes" id="UP001589865"/>
    </source>
</evidence>
<feature type="compositionally biased region" description="Pro residues" evidence="1">
    <location>
        <begin position="150"/>
        <end position="160"/>
    </location>
</feature>
<feature type="compositionally biased region" description="Pro residues" evidence="1">
    <location>
        <begin position="117"/>
        <end position="129"/>
    </location>
</feature>
<evidence type="ECO:0000313" key="2">
    <source>
        <dbReference type="EMBL" id="MFC0409541.1"/>
    </source>
</evidence>
<accession>A0ABV6JUZ9</accession>
<comment type="caution">
    <text evidence="2">The sequence shown here is derived from an EMBL/GenBank/DDBJ whole genome shotgun (WGS) entry which is preliminary data.</text>
</comment>
<feature type="compositionally biased region" description="Low complexity" evidence="1">
    <location>
        <begin position="130"/>
        <end position="149"/>
    </location>
</feature>
<name>A0ABV6JUZ9_9PROT</name>
<dbReference type="RefSeq" id="WP_377045293.1">
    <property type="nucleotide sequence ID" value="NZ_JBHLUN010000010.1"/>
</dbReference>
<organism evidence="2 3">
    <name type="scientific">Roseomonas elaeocarpi</name>
    <dbReference type="NCBI Taxonomy" id="907779"/>
    <lineage>
        <taxon>Bacteria</taxon>
        <taxon>Pseudomonadati</taxon>
        <taxon>Pseudomonadota</taxon>
        <taxon>Alphaproteobacteria</taxon>
        <taxon>Acetobacterales</taxon>
        <taxon>Roseomonadaceae</taxon>
        <taxon>Roseomonas</taxon>
    </lineage>
</organism>
<protein>
    <submittedName>
        <fullName evidence="2">Uncharacterized protein</fullName>
    </submittedName>
</protein>
<proteinExistence type="predicted"/>
<dbReference type="PROSITE" id="PS51257">
    <property type="entry name" value="PROKAR_LIPOPROTEIN"/>
    <property type="match status" value="1"/>
</dbReference>
<feature type="compositionally biased region" description="Polar residues" evidence="1">
    <location>
        <begin position="215"/>
        <end position="227"/>
    </location>
</feature>
<gene>
    <name evidence="2" type="ORF">ACFFGY_14915</name>
</gene>
<feature type="region of interest" description="Disordered" evidence="1">
    <location>
        <begin position="62"/>
        <end position="233"/>
    </location>
</feature>
<dbReference type="Proteomes" id="UP001589865">
    <property type="component" value="Unassembled WGS sequence"/>
</dbReference>
<keyword evidence="3" id="KW-1185">Reference proteome</keyword>
<dbReference type="EMBL" id="JBHLUN010000010">
    <property type="protein sequence ID" value="MFC0409541.1"/>
    <property type="molecule type" value="Genomic_DNA"/>
</dbReference>